<dbReference type="SUPFAM" id="SSF57774">
    <property type="entry name" value="Microbial and mitochondrial ADK, insert 'zinc finger' domain"/>
    <property type="match status" value="1"/>
</dbReference>
<protein>
    <submittedName>
        <fullName evidence="7">GTP:AMP phosphotransferase AK3, mitochondrial</fullName>
    </submittedName>
</protein>
<dbReference type="PROSITE" id="PS00113">
    <property type="entry name" value="ADENYLATE_KINASE"/>
    <property type="match status" value="1"/>
</dbReference>
<dbReference type="OMA" id="TIAHFST"/>
<dbReference type="InterPro" id="IPR027417">
    <property type="entry name" value="P-loop_NTPase"/>
</dbReference>
<evidence type="ECO:0000313" key="7">
    <source>
        <dbReference type="EMBL" id="KII72847.1"/>
    </source>
</evidence>
<proteinExistence type="inferred from homology"/>
<dbReference type="AlphaFoldDB" id="A0A0C2NFP4"/>
<dbReference type="InterPro" id="IPR036193">
    <property type="entry name" value="ADK_active_lid_dom_sf"/>
</dbReference>
<reference evidence="7 8" key="1">
    <citation type="journal article" date="2014" name="Genome Biol. Evol.">
        <title>The genome of the myxosporean Thelohanellus kitauei shows adaptations to nutrient acquisition within its fish host.</title>
        <authorList>
            <person name="Yang Y."/>
            <person name="Xiong J."/>
            <person name="Zhou Z."/>
            <person name="Huo F."/>
            <person name="Miao W."/>
            <person name="Ran C."/>
            <person name="Liu Y."/>
            <person name="Zhang J."/>
            <person name="Feng J."/>
            <person name="Wang M."/>
            <person name="Wang M."/>
            <person name="Wang L."/>
            <person name="Yao B."/>
        </authorList>
    </citation>
    <scope>NUCLEOTIDE SEQUENCE [LARGE SCALE GENOMIC DNA]</scope>
    <source>
        <strain evidence="7">Wuqing</strain>
    </source>
</reference>
<sequence>MALRILIFGAPGCGKGTISKFVASDFGFVHIAAGDLIRSKIHSGEDAYKELKELVDRGQLIPDTKVTQIVRDEVNKFDNAKRSILLDGFPRNITQTKLLDSFFKTDLVINIEVPFPVIIQRLCDRMIHEASGRIYNLKWNPPKKPGIDDITGEPLIRRQDDDADVVKRRLVLYEESLQPVLEHFRRKGLLKSFRGEESKEIYKVLKPFMENFVKEHIN</sequence>
<dbReference type="PANTHER" id="PTHR23359">
    <property type="entry name" value="NUCLEOTIDE KINASE"/>
    <property type="match status" value="1"/>
</dbReference>
<dbReference type="GO" id="GO:0004017">
    <property type="term" value="F:AMP kinase activity"/>
    <property type="evidence" value="ECO:0007669"/>
    <property type="project" value="InterPro"/>
</dbReference>
<gene>
    <name evidence="7" type="ORF">RF11_04805</name>
</gene>
<organism evidence="7 8">
    <name type="scientific">Thelohanellus kitauei</name>
    <name type="common">Myxosporean</name>
    <dbReference type="NCBI Taxonomy" id="669202"/>
    <lineage>
        <taxon>Eukaryota</taxon>
        <taxon>Metazoa</taxon>
        <taxon>Cnidaria</taxon>
        <taxon>Myxozoa</taxon>
        <taxon>Myxosporea</taxon>
        <taxon>Bivalvulida</taxon>
        <taxon>Platysporina</taxon>
        <taxon>Myxobolidae</taxon>
        <taxon>Thelohanellus</taxon>
    </lineage>
</organism>
<comment type="caution">
    <text evidence="7">The sequence shown here is derived from an EMBL/GenBank/DDBJ whole genome shotgun (WGS) entry which is preliminary data.</text>
</comment>
<keyword evidence="3" id="KW-0547">Nucleotide-binding</keyword>
<dbReference type="NCBIfam" id="TIGR01351">
    <property type="entry name" value="adk"/>
    <property type="match status" value="1"/>
</dbReference>
<evidence type="ECO:0000313" key="8">
    <source>
        <dbReference type="Proteomes" id="UP000031668"/>
    </source>
</evidence>
<name>A0A0C2NFP4_THEKT</name>
<evidence type="ECO:0000259" key="6">
    <source>
        <dbReference type="Pfam" id="PF05191"/>
    </source>
</evidence>
<evidence type="ECO:0000256" key="1">
    <source>
        <dbReference type="ARBA" id="ARBA00007220"/>
    </source>
</evidence>
<accession>A0A0C2NFP4</accession>
<dbReference type="Proteomes" id="UP000031668">
    <property type="component" value="Unassembled WGS sequence"/>
</dbReference>
<dbReference type="InterPro" id="IPR033690">
    <property type="entry name" value="Adenylat_kinase_CS"/>
</dbReference>
<dbReference type="OrthoDB" id="439792at2759"/>
<dbReference type="Pfam" id="PF00406">
    <property type="entry name" value="ADK"/>
    <property type="match status" value="1"/>
</dbReference>
<dbReference type="FunFam" id="3.40.50.300:FF:000106">
    <property type="entry name" value="Adenylate kinase mitochondrial"/>
    <property type="match status" value="1"/>
</dbReference>
<dbReference type="PRINTS" id="PR00094">
    <property type="entry name" value="ADENYLTKNASE"/>
</dbReference>
<evidence type="ECO:0000256" key="5">
    <source>
        <dbReference type="RuleBase" id="RU003330"/>
    </source>
</evidence>
<keyword evidence="4 5" id="KW-0418">Kinase</keyword>
<evidence type="ECO:0000256" key="2">
    <source>
        <dbReference type="ARBA" id="ARBA00022679"/>
    </source>
</evidence>
<dbReference type="InterPro" id="IPR006259">
    <property type="entry name" value="Adenyl_kin_sub"/>
</dbReference>
<dbReference type="GO" id="GO:0005524">
    <property type="term" value="F:ATP binding"/>
    <property type="evidence" value="ECO:0007669"/>
    <property type="project" value="InterPro"/>
</dbReference>
<dbReference type="Gene3D" id="3.40.50.300">
    <property type="entry name" value="P-loop containing nucleotide triphosphate hydrolases"/>
    <property type="match status" value="1"/>
</dbReference>
<evidence type="ECO:0000256" key="4">
    <source>
        <dbReference type="ARBA" id="ARBA00022777"/>
    </source>
</evidence>
<dbReference type="InterPro" id="IPR000850">
    <property type="entry name" value="Adenylat/UMP-CMP_kin"/>
</dbReference>
<feature type="domain" description="Adenylate kinase active site lid" evidence="6">
    <location>
        <begin position="125"/>
        <end position="160"/>
    </location>
</feature>
<evidence type="ECO:0000256" key="3">
    <source>
        <dbReference type="ARBA" id="ARBA00022741"/>
    </source>
</evidence>
<keyword evidence="8" id="KW-1185">Reference proteome</keyword>
<dbReference type="EMBL" id="JWZT01001086">
    <property type="protein sequence ID" value="KII72847.1"/>
    <property type="molecule type" value="Genomic_DNA"/>
</dbReference>
<keyword evidence="2 5" id="KW-0808">Transferase</keyword>
<dbReference type="InterPro" id="IPR007862">
    <property type="entry name" value="Adenylate_kinase_lid-dom"/>
</dbReference>
<comment type="similarity">
    <text evidence="1 5">Belongs to the adenylate kinase family.</text>
</comment>
<dbReference type="CDD" id="cd01428">
    <property type="entry name" value="ADK"/>
    <property type="match status" value="1"/>
</dbReference>
<dbReference type="Pfam" id="PF05191">
    <property type="entry name" value="ADK_lid"/>
    <property type="match status" value="1"/>
</dbReference>
<dbReference type="HAMAP" id="MF_00235">
    <property type="entry name" value="Adenylate_kinase_Adk"/>
    <property type="match status" value="1"/>
</dbReference>
<dbReference type="SUPFAM" id="SSF52540">
    <property type="entry name" value="P-loop containing nucleoside triphosphate hydrolases"/>
    <property type="match status" value="1"/>
</dbReference>